<gene>
    <name evidence="7" type="primary">vsr</name>
    <name evidence="7" type="ORF">D6850_05015</name>
</gene>
<dbReference type="AlphaFoldDB" id="A0A3A8BBQ6"/>
<keyword evidence="8" id="KW-1185">Reference proteome</keyword>
<dbReference type="InterPro" id="IPR011335">
    <property type="entry name" value="Restrct_endonuc-II-like"/>
</dbReference>
<dbReference type="SUPFAM" id="SSF52980">
    <property type="entry name" value="Restriction endonuclease-like"/>
    <property type="match status" value="1"/>
</dbReference>
<comment type="caution">
    <text evidence="7">The sequence shown here is derived from an EMBL/GenBank/DDBJ whole genome shotgun (WGS) entry which is preliminary data.</text>
</comment>
<evidence type="ECO:0000256" key="5">
    <source>
        <dbReference type="ARBA" id="ARBA00023204"/>
    </source>
</evidence>
<evidence type="ECO:0000256" key="1">
    <source>
        <dbReference type="ARBA" id="ARBA00022722"/>
    </source>
</evidence>
<dbReference type="EMBL" id="RAPE01000001">
    <property type="protein sequence ID" value="RKF16892.1"/>
    <property type="molecule type" value="Genomic_DNA"/>
</dbReference>
<dbReference type="Proteomes" id="UP000281128">
    <property type="component" value="Unassembled WGS sequence"/>
</dbReference>
<dbReference type="RefSeq" id="WP_121164343.1">
    <property type="nucleotide sequence ID" value="NZ_RAPE01000001.1"/>
</dbReference>
<dbReference type="InterPro" id="IPR004603">
    <property type="entry name" value="DNA_mismatch_endonuc_vsr"/>
</dbReference>
<dbReference type="CDD" id="cd00221">
    <property type="entry name" value="Vsr"/>
    <property type="match status" value="1"/>
</dbReference>
<keyword evidence="1 6" id="KW-0540">Nuclease</keyword>
<protein>
    <recommendedName>
        <fullName evidence="6">Very short patch repair endonuclease</fullName>
        <ecNumber evidence="6">3.1.-.-</ecNumber>
    </recommendedName>
</protein>
<dbReference type="NCBIfam" id="TIGR00632">
    <property type="entry name" value="vsr"/>
    <property type="match status" value="1"/>
</dbReference>
<evidence type="ECO:0000256" key="6">
    <source>
        <dbReference type="PIRNR" id="PIRNR018267"/>
    </source>
</evidence>
<keyword evidence="2 6" id="KW-0255">Endonuclease</keyword>
<evidence type="ECO:0000313" key="8">
    <source>
        <dbReference type="Proteomes" id="UP000281128"/>
    </source>
</evidence>
<evidence type="ECO:0000256" key="4">
    <source>
        <dbReference type="ARBA" id="ARBA00022801"/>
    </source>
</evidence>
<dbReference type="PIRSF" id="PIRSF018267">
    <property type="entry name" value="VSR_endonuc"/>
    <property type="match status" value="1"/>
</dbReference>
<comment type="similarity">
    <text evidence="6">Belongs to the vsr family.</text>
</comment>
<evidence type="ECO:0000313" key="7">
    <source>
        <dbReference type="EMBL" id="RKF16892.1"/>
    </source>
</evidence>
<keyword evidence="4 6" id="KW-0378">Hydrolase</keyword>
<proteinExistence type="inferred from homology"/>
<dbReference type="GO" id="GO:0006298">
    <property type="term" value="P:mismatch repair"/>
    <property type="evidence" value="ECO:0007669"/>
    <property type="project" value="UniProtKB-UniRule"/>
</dbReference>
<comment type="function">
    <text evidence="6">May nick specific sequences that contain T:G mispairs resulting from m5C-deamination.</text>
</comment>
<organism evidence="7 8">
    <name type="scientific">Roseovarius spongiae</name>
    <dbReference type="NCBI Taxonomy" id="2320272"/>
    <lineage>
        <taxon>Bacteria</taxon>
        <taxon>Pseudomonadati</taxon>
        <taxon>Pseudomonadota</taxon>
        <taxon>Alphaproteobacteria</taxon>
        <taxon>Rhodobacterales</taxon>
        <taxon>Roseobacteraceae</taxon>
        <taxon>Roseovarius</taxon>
    </lineage>
</organism>
<dbReference type="EC" id="3.1.-.-" evidence="6"/>
<evidence type="ECO:0000256" key="2">
    <source>
        <dbReference type="ARBA" id="ARBA00022759"/>
    </source>
</evidence>
<sequence length="143" mass="16712">MNRSEMMSRIGSRNTKPEMVVRQGLHASGFRYRLHARDLPGSPDIVLPKYKSVILIHGCFWHAHSGCRNFRLPKSNSEFWREKLARNTKRDAKQIKELKDAGWRVLVVWECATRDFSAKKLLETIAAWLHHKVQIVQIPERPI</sequence>
<reference evidence="7 8" key="1">
    <citation type="submission" date="2018-09" db="EMBL/GenBank/DDBJ databases">
        <title>Roseovarius spongiae sp. nov., isolated from a marine sponge.</title>
        <authorList>
            <person name="Zhuang L."/>
            <person name="Luo L."/>
        </authorList>
    </citation>
    <scope>NUCLEOTIDE SEQUENCE [LARGE SCALE GENOMIC DNA]</scope>
    <source>
        <strain evidence="7 8">HN-E21</strain>
    </source>
</reference>
<evidence type="ECO:0000256" key="3">
    <source>
        <dbReference type="ARBA" id="ARBA00022763"/>
    </source>
</evidence>
<dbReference type="GO" id="GO:0004519">
    <property type="term" value="F:endonuclease activity"/>
    <property type="evidence" value="ECO:0007669"/>
    <property type="project" value="UniProtKB-KW"/>
</dbReference>
<keyword evidence="5 6" id="KW-0234">DNA repair</keyword>
<accession>A0A3A8BBQ6</accession>
<dbReference type="Pfam" id="PF03852">
    <property type="entry name" value="Vsr"/>
    <property type="match status" value="1"/>
</dbReference>
<dbReference type="Gene3D" id="3.40.960.10">
    <property type="entry name" value="VSR Endonuclease"/>
    <property type="match status" value="1"/>
</dbReference>
<keyword evidence="3 6" id="KW-0227">DNA damage</keyword>
<name>A0A3A8BBQ6_9RHOB</name>
<dbReference type="OrthoDB" id="9801520at2"/>
<dbReference type="GO" id="GO:0016787">
    <property type="term" value="F:hydrolase activity"/>
    <property type="evidence" value="ECO:0007669"/>
    <property type="project" value="UniProtKB-KW"/>
</dbReference>